<name>A0A4Q2EAS3_ENTCL</name>
<dbReference type="Proteomes" id="UP000290875">
    <property type="component" value="Unassembled WGS sequence"/>
</dbReference>
<evidence type="ECO:0000259" key="1">
    <source>
        <dbReference type="Pfam" id="PF15599"/>
    </source>
</evidence>
<dbReference type="InterPro" id="IPR028952">
    <property type="entry name" value="Imm63"/>
</dbReference>
<organism evidence="2 3">
    <name type="scientific">Enterobacter cloacae</name>
    <dbReference type="NCBI Taxonomy" id="550"/>
    <lineage>
        <taxon>Bacteria</taxon>
        <taxon>Pseudomonadati</taxon>
        <taxon>Pseudomonadota</taxon>
        <taxon>Gammaproteobacteria</taxon>
        <taxon>Enterobacterales</taxon>
        <taxon>Enterobacteriaceae</taxon>
        <taxon>Enterobacter</taxon>
        <taxon>Enterobacter cloacae complex</taxon>
    </lineage>
</organism>
<evidence type="ECO:0000313" key="2">
    <source>
        <dbReference type="EMBL" id="RXW29546.1"/>
    </source>
</evidence>
<accession>A0A4Q2EAS3</accession>
<protein>
    <recommendedName>
        <fullName evidence="1">Immunity protein 63 domain-containing protein</fullName>
    </recommendedName>
</protein>
<proteinExistence type="predicted"/>
<feature type="domain" description="Immunity protein 63" evidence="1">
    <location>
        <begin position="47"/>
        <end position="125"/>
    </location>
</feature>
<gene>
    <name evidence="2" type="ORF">DM877_08040</name>
</gene>
<dbReference type="AlphaFoldDB" id="A0A4Q2EAS3"/>
<evidence type="ECO:0000313" key="3">
    <source>
        <dbReference type="Proteomes" id="UP000290875"/>
    </source>
</evidence>
<reference evidence="2 3" key="1">
    <citation type="submission" date="2018-06" db="EMBL/GenBank/DDBJ databases">
        <title>Carbapenemase-producing Enterobacteriaceae present in wastewater treatment plant effluent and nearby surface waters in the US.</title>
        <authorList>
            <person name="Mathys D.A."/>
            <person name="Mollenkopf D.F."/>
            <person name="Feicht S.M."/>
            <person name="Adams R.J."/>
            <person name="Albers A.L."/>
            <person name="Grooters S.V."/>
            <person name="Stuever D.M."/>
            <person name="Daniels J.B."/>
            <person name="Wittum T.E."/>
        </authorList>
    </citation>
    <scope>NUCLEOTIDE SEQUENCE [LARGE SCALE GENOMIC DNA]</scope>
    <source>
        <strain evidence="2 3">GEO_4_Eff_A</strain>
    </source>
</reference>
<comment type="caution">
    <text evidence="2">The sequence shown here is derived from an EMBL/GenBank/DDBJ whole genome shotgun (WGS) entry which is preliminary data.</text>
</comment>
<dbReference type="Pfam" id="PF15599">
    <property type="entry name" value="Imm63"/>
    <property type="match status" value="1"/>
</dbReference>
<sequence>MKTIEELRNELLKIGEQLGGGTRPNHYFFIPEQPDGVATPYLEIHGKEYHFIISERGLEIQRKVTLSDDEILYWFVESAVAGLASTYAAKHSSEREYREVYFRKEYSLMLSIKPEWATRKRKEITELLHSQRSEHR</sequence>
<dbReference type="EMBL" id="QJSL01000006">
    <property type="protein sequence ID" value="RXW29546.1"/>
    <property type="molecule type" value="Genomic_DNA"/>
</dbReference>
<dbReference type="RefSeq" id="WP_129324007.1">
    <property type="nucleotide sequence ID" value="NZ_QJSL01000006.1"/>
</dbReference>